<evidence type="ECO:0000256" key="3">
    <source>
        <dbReference type="SAM" id="MobiDB-lite"/>
    </source>
</evidence>
<dbReference type="GO" id="GO:0003676">
    <property type="term" value="F:nucleic acid binding"/>
    <property type="evidence" value="ECO:0007669"/>
    <property type="project" value="InterPro"/>
</dbReference>
<reference evidence="4 7" key="3">
    <citation type="submission" date="2020-04" db="EMBL/GenBank/DDBJ databases">
        <authorList>
            <person name="Hitch T.C.A."/>
            <person name="Wylensek D."/>
            <person name="Clavel T."/>
        </authorList>
    </citation>
    <scope>NUCLEOTIDE SEQUENCE [LARGE SCALE GENOMIC DNA]</scope>
    <source>
        <strain evidence="4 7">WCA-380-WT-3C</strain>
    </source>
</reference>
<evidence type="ECO:0000313" key="5">
    <source>
        <dbReference type="EMBL" id="OUQ11823.1"/>
    </source>
</evidence>
<dbReference type="AlphaFoldDB" id="A0A0H2Q399"/>
<evidence type="ECO:0000313" key="6">
    <source>
        <dbReference type="Proteomes" id="UP000196074"/>
    </source>
</evidence>
<keyword evidence="1 4" id="KW-0489">Methyltransferase</keyword>
<evidence type="ECO:0000313" key="4">
    <source>
        <dbReference type="EMBL" id="NME48741.1"/>
    </source>
</evidence>
<dbReference type="InterPro" id="IPR002052">
    <property type="entry name" value="DNA_methylase_N6_adenine_CS"/>
</dbReference>
<dbReference type="PIRSF" id="PIRSF004553">
    <property type="entry name" value="CHP00095"/>
    <property type="match status" value="1"/>
</dbReference>
<dbReference type="Proteomes" id="UP000588071">
    <property type="component" value="Unassembled WGS sequence"/>
</dbReference>
<dbReference type="GO" id="GO:0052913">
    <property type="term" value="F:16S rRNA (guanine(966)-N(2))-methyltransferase activity"/>
    <property type="evidence" value="ECO:0007669"/>
    <property type="project" value="UniProtKB-EC"/>
</dbReference>
<dbReference type="GeneID" id="60871622"/>
<evidence type="ECO:0000256" key="1">
    <source>
        <dbReference type="ARBA" id="ARBA00022603"/>
    </source>
</evidence>
<dbReference type="PANTHER" id="PTHR43542:SF1">
    <property type="entry name" value="METHYLTRANSFERASE"/>
    <property type="match status" value="1"/>
</dbReference>
<comment type="caution">
    <text evidence="4">The sequence shown here is derived from an EMBL/GenBank/DDBJ whole genome shotgun (WGS) entry which is preliminary data.</text>
</comment>
<dbReference type="PROSITE" id="PS00092">
    <property type="entry name" value="N6_MTASE"/>
    <property type="match status" value="1"/>
</dbReference>
<gene>
    <name evidence="4" type="primary">rsmD</name>
    <name evidence="5" type="ORF">B5E88_00350</name>
    <name evidence="4" type="ORF">HF857_00420</name>
</gene>
<organism evidence="4 7">
    <name type="scientific">Enterococcus cecorum</name>
    <dbReference type="NCBI Taxonomy" id="44008"/>
    <lineage>
        <taxon>Bacteria</taxon>
        <taxon>Bacillati</taxon>
        <taxon>Bacillota</taxon>
        <taxon>Bacilli</taxon>
        <taxon>Lactobacillales</taxon>
        <taxon>Enterococcaceae</taxon>
        <taxon>Enterococcus</taxon>
    </lineage>
</organism>
<keyword evidence="2 4" id="KW-0808">Transferase</keyword>
<dbReference type="SUPFAM" id="SSF53335">
    <property type="entry name" value="S-adenosyl-L-methionine-dependent methyltransferases"/>
    <property type="match status" value="1"/>
</dbReference>
<evidence type="ECO:0000256" key="2">
    <source>
        <dbReference type="ARBA" id="ARBA00022679"/>
    </source>
</evidence>
<evidence type="ECO:0000313" key="7">
    <source>
        <dbReference type="Proteomes" id="UP000588071"/>
    </source>
</evidence>
<dbReference type="RefSeq" id="WP_016252123.1">
    <property type="nucleotide sequence ID" value="NZ_AP035890.1"/>
</dbReference>
<dbReference type="Pfam" id="PF03602">
    <property type="entry name" value="Cons_hypoth95"/>
    <property type="match status" value="1"/>
</dbReference>
<reference evidence="6" key="1">
    <citation type="submission" date="2017-04" db="EMBL/GenBank/DDBJ databases">
        <title>Function of individual gut microbiota members based on whole genome sequencing of pure cultures obtained from chicken caecum.</title>
        <authorList>
            <person name="Medvecky M."/>
            <person name="Cejkova D."/>
            <person name="Polansky O."/>
            <person name="Karasova D."/>
            <person name="Kubasova T."/>
            <person name="Cizek A."/>
            <person name="Rychlik I."/>
        </authorList>
    </citation>
    <scope>NUCLEOTIDE SEQUENCE [LARGE SCALE GENOMIC DNA]</scope>
    <source>
        <strain evidence="6">An144</strain>
    </source>
</reference>
<proteinExistence type="predicted"/>
<dbReference type="InterPro" id="IPR029063">
    <property type="entry name" value="SAM-dependent_MTases_sf"/>
</dbReference>
<dbReference type="Gene3D" id="3.40.50.150">
    <property type="entry name" value="Vaccinia Virus protein VP39"/>
    <property type="match status" value="1"/>
</dbReference>
<sequence length="187" mass="21281">MRVISGKYRSRRLKSLSGDNTRPTTDKVKESMFNMIGPYFEGGVVLDLFSGSGALAIEAISRGCSHAYCVDRNFSAIKIIKENIALTKETELFSVIKADANKAIERFRQEGLQFDYVFLDPPYAKQEIEKQLERLQEYTLLSKDAIIVCETDHQVELADEIGQLKQVRKQSYGICKVTIFEMDNNHD</sequence>
<dbReference type="PANTHER" id="PTHR43542">
    <property type="entry name" value="METHYLTRANSFERASE"/>
    <property type="match status" value="1"/>
</dbReference>
<name>A0A0H2Q399_9ENTE</name>
<dbReference type="EMBL" id="JABAFV010000001">
    <property type="protein sequence ID" value="NME48741.1"/>
    <property type="molecule type" value="Genomic_DNA"/>
</dbReference>
<dbReference type="NCBIfam" id="TIGR00095">
    <property type="entry name" value="16S rRNA (guanine(966)-N(2))-methyltransferase RsmD"/>
    <property type="match status" value="1"/>
</dbReference>
<dbReference type="InterPro" id="IPR004398">
    <property type="entry name" value="RNA_MeTrfase_RsmD"/>
</dbReference>
<feature type="region of interest" description="Disordered" evidence="3">
    <location>
        <begin position="1"/>
        <end position="24"/>
    </location>
</feature>
<accession>A0A0H2Q399</accession>
<dbReference type="Proteomes" id="UP000196074">
    <property type="component" value="Unassembled WGS sequence"/>
</dbReference>
<dbReference type="CDD" id="cd02440">
    <property type="entry name" value="AdoMet_MTases"/>
    <property type="match status" value="1"/>
</dbReference>
<reference evidence="5" key="2">
    <citation type="journal article" date="2018" name="BMC Genomics">
        <title>Whole genome sequencing and function prediction of 133 gut anaerobes isolated from chicken caecum in pure cultures.</title>
        <authorList>
            <person name="Medvecky M."/>
            <person name="Cejkova D."/>
            <person name="Polansky O."/>
            <person name="Karasova D."/>
            <person name="Kubasova T."/>
            <person name="Cizek A."/>
            <person name="Rychlik I."/>
        </authorList>
    </citation>
    <scope>NUCLEOTIDE SEQUENCE</scope>
    <source>
        <strain evidence="5">An144</strain>
    </source>
</reference>
<dbReference type="EC" id="2.1.1.171" evidence="4"/>
<dbReference type="EMBL" id="NFLC01000001">
    <property type="protein sequence ID" value="OUQ11823.1"/>
    <property type="molecule type" value="Genomic_DNA"/>
</dbReference>
<protein>
    <submittedName>
        <fullName evidence="4">16S rRNA (Guanine(966)-N(2))-methyltransferase RsmD</fullName>
        <ecNumber evidence="4">2.1.1.171</ecNumber>
    </submittedName>
</protein>